<accession>A0ACC2WIC2</accession>
<protein>
    <submittedName>
        <fullName evidence="1">Uncharacterized protein</fullName>
    </submittedName>
</protein>
<dbReference type="Proteomes" id="UP001243375">
    <property type="component" value="Unassembled WGS sequence"/>
</dbReference>
<reference evidence="1" key="1">
    <citation type="submission" date="2023-04" db="EMBL/GenBank/DDBJ databases">
        <title>Draft Genome sequencing of Naganishia species isolated from polar environments using Oxford Nanopore Technology.</title>
        <authorList>
            <person name="Leo P."/>
            <person name="Venkateswaran K."/>
        </authorList>
    </citation>
    <scope>NUCLEOTIDE SEQUENCE</scope>
    <source>
        <strain evidence="1">MNA-CCFEE 5425</strain>
    </source>
</reference>
<keyword evidence="2" id="KW-1185">Reference proteome</keyword>
<name>A0ACC2WIC2_9TREE</name>
<comment type="caution">
    <text evidence="1">The sequence shown here is derived from an EMBL/GenBank/DDBJ whole genome shotgun (WGS) entry which is preliminary data.</text>
</comment>
<gene>
    <name evidence="1" type="ORF">QFC22_006662</name>
</gene>
<evidence type="ECO:0000313" key="1">
    <source>
        <dbReference type="EMBL" id="KAJ9110806.1"/>
    </source>
</evidence>
<proteinExistence type="predicted"/>
<evidence type="ECO:0000313" key="2">
    <source>
        <dbReference type="Proteomes" id="UP001243375"/>
    </source>
</evidence>
<dbReference type="EMBL" id="JASBWU010000035">
    <property type="protein sequence ID" value="KAJ9110806.1"/>
    <property type="molecule type" value="Genomic_DNA"/>
</dbReference>
<organism evidence="1 2">
    <name type="scientific">Naganishia vaughanmartiniae</name>
    <dbReference type="NCBI Taxonomy" id="1424756"/>
    <lineage>
        <taxon>Eukaryota</taxon>
        <taxon>Fungi</taxon>
        <taxon>Dikarya</taxon>
        <taxon>Basidiomycota</taxon>
        <taxon>Agaricomycotina</taxon>
        <taxon>Tremellomycetes</taxon>
        <taxon>Filobasidiales</taxon>
        <taxon>Filobasidiaceae</taxon>
        <taxon>Naganishia</taxon>
    </lineage>
</organism>
<sequence length="662" mass="70714">MALGEWEKAVEKYADALEIMRGIHGEVAAELAPLLLPYGKALFEVACRQTGVLGKADAGAEEPEEKGPVGKAAQFTFEGDEDDDEEEQPEEGAAEGGEGQGAADGAEGDDDDFTVAWEVLDLARTLFEKQDLRLVAKDLGETYAVLGDVSLETENFPQAVEDYTSALKTFHQCLPATSREIASSHYRLAIVLESLSDKKQEAIENVEKAIESVQARKTAIERGLDPDHVIEEDYEVGGHKLRAHKGKGKGKEVINHKTSVLTEEERKKQVSDCEEQLKDLQLKLEDLKTAPEREGIVEDTIAHLLGNTPAASGTAGQAMDDIAAKVNDLTSMVKKKARKTADQAGVPTTTKGIKKQVSAVQEQAVDQASTIKDQVVDQAAVLKDQVAEQASTLTDKAVDQASTLKDQAVDQASVLKDQVVEQASALKDIAADRAATLADQVVDQASTYKDIAADQASTLGGQVVDQATVLKDQLMEQASSAAVSLQVQVSEGAQVAAESLTEKAQSVLAQAHHTVDELMKAGTSQAQHAIGAIKSAANGIVQEIMDEGKQVTQESVEAVQGVLEDVKEGKEKAVHVAEDLAKHAQQTAHAGLDAAKHAGESIVQEIMEEGQEATREAVEAVTGTAEDVLGGIEAIGREGKRKVEELKPEEAVEESHKKQRTQ</sequence>